<dbReference type="STRING" id="560819.SAMN05428998_10822"/>
<dbReference type="PANTHER" id="PTHR38432:SF1">
    <property type="entry name" value="TELA-LIKE PROTEIN SAOUHSC_01408"/>
    <property type="match status" value="1"/>
</dbReference>
<dbReference type="Proteomes" id="UP000192917">
    <property type="component" value="Unassembled WGS sequence"/>
</dbReference>
<dbReference type="PIRSF" id="PIRSF026508">
    <property type="entry name" value="TelA"/>
    <property type="match status" value="1"/>
</dbReference>
<evidence type="ECO:0000256" key="1">
    <source>
        <dbReference type="ARBA" id="ARBA00005541"/>
    </source>
</evidence>
<dbReference type="RefSeq" id="WP_085122917.1">
    <property type="nucleotide sequence ID" value="NZ_FWZX01000008.1"/>
</dbReference>
<dbReference type="AlphaFoldDB" id="A0A1Y6BVR6"/>
<accession>A0A1Y6BVR6</accession>
<sequence length="367" mass="40381">MTESSQKQGAAPDLPPEAAPGDRLVAEIQAGIDLDDRGAVADYGEHAQRAVAEFADGVLRETLNKDAGPIGELLADMLAKVQGLAPDRLKDQGLVDRLLGGTRRKVVRFKEQFGSVAAQVDRIAIELDRQRDGLRRDVAMLDQFYKRNLEHLRQLEAHIEAGEHYLADYEAREVPKLEQAAQAAAGGESHLAAQRLNDARQAVERFRRRLHDLKLSRAVAQQSLPQIRLIQGGNETLIDKLQSSISTTIPTWKNQMTIALALHRQETALNLDREVADATNAMLRKNAEMLKTGSIELERQAQRGVVDIETLQETNRKLVETISGVLEIQRGGNAKRREAEQQLQQIERELKQALSAAADGGGDAAGG</sequence>
<reference evidence="5 6" key="1">
    <citation type="submission" date="2017-04" db="EMBL/GenBank/DDBJ databases">
        <authorList>
            <person name="Afonso C.L."/>
            <person name="Miller P.J."/>
            <person name="Scott M.A."/>
            <person name="Spackman E."/>
            <person name="Goraichik I."/>
            <person name="Dimitrov K.M."/>
            <person name="Suarez D.L."/>
            <person name="Swayne D.E."/>
        </authorList>
    </citation>
    <scope>NUCLEOTIDE SEQUENCE [LARGE SCALE GENOMIC DNA]</scope>
    <source>
        <strain evidence="5 6">USBA 355</strain>
    </source>
</reference>
<feature type="coiled-coil region" evidence="3">
    <location>
        <begin position="329"/>
        <end position="356"/>
    </location>
</feature>
<evidence type="ECO:0000313" key="6">
    <source>
        <dbReference type="Proteomes" id="UP000192917"/>
    </source>
</evidence>
<dbReference type="EMBL" id="FWZX01000008">
    <property type="protein sequence ID" value="SMF23547.1"/>
    <property type="molecule type" value="Genomic_DNA"/>
</dbReference>
<protein>
    <submittedName>
        <fullName evidence="5">Uncharacterized conserved protein YaaN involved in tellurite resistance</fullName>
    </submittedName>
</protein>
<evidence type="ECO:0000256" key="4">
    <source>
        <dbReference type="SAM" id="MobiDB-lite"/>
    </source>
</evidence>
<dbReference type="PANTHER" id="PTHR38432">
    <property type="entry name" value="TELA-LIKE PROTEIN SAOUHSC_01408"/>
    <property type="match status" value="1"/>
</dbReference>
<feature type="region of interest" description="Disordered" evidence="4">
    <location>
        <begin position="1"/>
        <end position="22"/>
    </location>
</feature>
<evidence type="ECO:0000256" key="3">
    <source>
        <dbReference type="SAM" id="Coils"/>
    </source>
</evidence>
<proteinExistence type="inferred from homology"/>
<gene>
    <name evidence="5" type="ORF">SAMN05428998_10822</name>
</gene>
<keyword evidence="6" id="KW-1185">Reference proteome</keyword>
<name>A0A1Y6BVR6_9PROT</name>
<evidence type="ECO:0000313" key="5">
    <source>
        <dbReference type="EMBL" id="SMF23547.1"/>
    </source>
</evidence>
<comment type="similarity">
    <text evidence="1 2">Belongs to the TelA family.</text>
</comment>
<dbReference type="InterPro" id="IPR008863">
    <property type="entry name" value="Toxic_anion-R_TelA"/>
</dbReference>
<dbReference type="Pfam" id="PF05816">
    <property type="entry name" value="TelA"/>
    <property type="match status" value="1"/>
</dbReference>
<organism evidence="5 6">
    <name type="scientific">Tistlia consotensis USBA 355</name>
    <dbReference type="NCBI Taxonomy" id="560819"/>
    <lineage>
        <taxon>Bacteria</taxon>
        <taxon>Pseudomonadati</taxon>
        <taxon>Pseudomonadota</taxon>
        <taxon>Alphaproteobacteria</taxon>
        <taxon>Rhodospirillales</taxon>
        <taxon>Rhodovibrionaceae</taxon>
        <taxon>Tistlia</taxon>
    </lineage>
</organism>
<evidence type="ECO:0000256" key="2">
    <source>
        <dbReference type="PIRNR" id="PIRNR026508"/>
    </source>
</evidence>
<keyword evidence="3" id="KW-0175">Coiled coil</keyword>